<evidence type="ECO:0000256" key="1">
    <source>
        <dbReference type="ARBA" id="ARBA00006914"/>
    </source>
</evidence>
<dbReference type="GO" id="GO:0005524">
    <property type="term" value="F:ATP binding"/>
    <property type="evidence" value="ECO:0007669"/>
    <property type="project" value="UniProtKB-KW"/>
</dbReference>
<evidence type="ECO:0000259" key="5">
    <source>
        <dbReference type="SMART" id="SM00382"/>
    </source>
</evidence>
<dbReference type="InterPro" id="IPR003593">
    <property type="entry name" value="AAA+_ATPase"/>
</dbReference>
<dbReference type="SMART" id="SM00382">
    <property type="entry name" value="AAA"/>
    <property type="match status" value="2"/>
</dbReference>
<evidence type="ECO:0000256" key="3">
    <source>
        <dbReference type="ARBA" id="ARBA00022840"/>
    </source>
</evidence>
<evidence type="ECO:0000313" key="7">
    <source>
        <dbReference type="Proteomes" id="UP000626092"/>
    </source>
</evidence>
<sequence length="686" mass="75441">MLCVLLGLNIDNDVPVKLGLFSCLQLRNLVWATSKHDVYLMQNYSLMHWSSLLRRGKEVLNVAKPIEPTQKYPGSLDQQTLSRVQISTMAVKDNLLVAGGFQGELICKFLSQPGVAFSTKIATDENAITNAVDIYHNSNGSIRVMTANNDAHVRVFDAGNFACLSRFSFPWSVNNTSVSPDGQDYKDDGATKSPHSVHRAHAGESERILRDAFAEASSHTKLGKPSVIFIDEIDALCPRHHFFVLLLSWRNYREKREQDIRVASQLFMLMDSNKPSAKSKLQVVVVASTNRVDSIDPALRRSGRFDAEIEVTTPNEEECFQILKLYTKKIPLDTSVDLQAIAASCNGYVGADLEALCREAAMRAAQKSSETNEVAGMPSLTMEDWKHARSVVGPSITRGVTVEIPKVSWEDIGGLKDLKKKLQLAVEWPLKHSAAFSRLGVSPVRGILLHGRPGCSKTTLAKAAAHAAQASFFSLSLTFSFLGGGGGGQEKVNVNLRVGIQLIWLAIDGAELYSMYVGEGEALLRNTFRRARLAASSIIFFDEADVVAAKRGGKSSSNIAVGERLLSTLLTEMDGLEQAKGILVLAATNRPHAIDAALMRPGRFDLVLYVPPPDLEARYEILNVHTREMKVDNDVDLKQIAEDTELFTGAELEGLCREAGIVALREDISATIVCHRHFQTLIQIQW</sequence>
<keyword evidence="7" id="KW-1185">Reference proteome</keyword>
<organism evidence="6 7">
    <name type="scientific">Rhododendron simsii</name>
    <name type="common">Sims's rhododendron</name>
    <dbReference type="NCBI Taxonomy" id="118357"/>
    <lineage>
        <taxon>Eukaryota</taxon>
        <taxon>Viridiplantae</taxon>
        <taxon>Streptophyta</taxon>
        <taxon>Embryophyta</taxon>
        <taxon>Tracheophyta</taxon>
        <taxon>Spermatophyta</taxon>
        <taxon>Magnoliopsida</taxon>
        <taxon>eudicotyledons</taxon>
        <taxon>Gunneridae</taxon>
        <taxon>Pentapetalae</taxon>
        <taxon>asterids</taxon>
        <taxon>Ericales</taxon>
        <taxon>Ericaceae</taxon>
        <taxon>Ericoideae</taxon>
        <taxon>Rhodoreae</taxon>
        <taxon>Rhododendron</taxon>
    </lineage>
</organism>
<evidence type="ECO:0000313" key="6">
    <source>
        <dbReference type="EMBL" id="KAF7150687.1"/>
    </source>
</evidence>
<evidence type="ECO:0000256" key="2">
    <source>
        <dbReference type="ARBA" id="ARBA00022741"/>
    </source>
</evidence>
<name>A0A834LU64_RHOSS</name>
<dbReference type="AlphaFoldDB" id="A0A834LU64"/>
<dbReference type="Proteomes" id="UP000626092">
    <property type="component" value="Unassembled WGS sequence"/>
</dbReference>
<dbReference type="InterPro" id="IPR003959">
    <property type="entry name" value="ATPase_AAA_core"/>
</dbReference>
<keyword evidence="3 4" id="KW-0067">ATP-binding</keyword>
<keyword evidence="2 4" id="KW-0547">Nucleotide-binding</keyword>
<dbReference type="Gene3D" id="3.40.50.300">
    <property type="entry name" value="P-loop containing nucleotide triphosphate hydrolases"/>
    <property type="match status" value="2"/>
</dbReference>
<protein>
    <recommendedName>
        <fullName evidence="5">AAA+ ATPase domain-containing protein</fullName>
    </recommendedName>
</protein>
<dbReference type="Pfam" id="PF17862">
    <property type="entry name" value="AAA_lid_3"/>
    <property type="match status" value="2"/>
</dbReference>
<feature type="domain" description="AAA+ ATPase" evidence="5">
    <location>
        <begin position="91"/>
        <end position="315"/>
    </location>
</feature>
<dbReference type="OrthoDB" id="5421at2759"/>
<dbReference type="PROSITE" id="PS00674">
    <property type="entry name" value="AAA"/>
    <property type="match status" value="1"/>
</dbReference>
<gene>
    <name evidence="6" type="ORF">RHSIM_Rhsim02G0238000</name>
</gene>
<dbReference type="Gene3D" id="1.10.8.60">
    <property type="match status" value="2"/>
</dbReference>
<dbReference type="PANTHER" id="PTHR23077">
    <property type="entry name" value="AAA-FAMILY ATPASE"/>
    <property type="match status" value="1"/>
</dbReference>
<evidence type="ECO:0000256" key="4">
    <source>
        <dbReference type="RuleBase" id="RU003651"/>
    </source>
</evidence>
<proteinExistence type="inferred from homology"/>
<reference evidence="6" key="1">
    <citation type="submission" date="2019-11" db="EMBL/GenBank/DDBJ databases">
        <authorList>
            <person name="Liu Y."/>
            <person name="Hou J."/>
            <person name="Li T.-Q."/>
            <person name="Guan C.-H."/>
            <person name="Wu X."/>
            <person name="Wu H.-Z."/>
            <person name="Ling F."/>
            <person name="Zhang R."/>
            <person name="Shi X.-G."/>
            <person name="Ren J.-P."/>
            <person name="Chen E.-F."/>
            <person name="Sun J.-M."/>
        </authorList>
    </citation>
    <scope>NUCLEOTIDE SEQUENCE</scope>
    <source>
        <strain evidence="6">Adult_tree_wgs_1</strain>
        <tissue evidence="6">Leaves</tissue>
    </source>
</reference>
<dbReference type="InterPro" id="IPR003960">
    <property type="entry name" value="ATPase_AAA_CS"/>
</dbReference>
<comment type="caution">
    <text evidence="6">The sequence shown here is derived from an EMBL/GenBank/DDBJ whole genome shotgun (WGS) entry which is preliminary data.</text>
</comment>
<dbReference type="EMBL" id="WJXA01000002">
    <property type="protein sequence ID" value="KAF7150687.1"/>
    <property type="molecule type" value="Genomic_DNA"/>
</dbReference>
<accession>A0A834LU64</accession>
<comment type="similarity">
    <text evidence="1 4">Belongs to the AAA ATPase family.</text>
</comment>
<dbReference type="InterPro" id="IPR027417">
    <property type="entry name" value="P-loop_NTPase"/>
</dbReference>
<dbReference type="Pfam" id="PF00004">
    <property type="entry name" value="AAA"/>
    <property type="match status" value="2"/>
</dbReference>
<dbReference type="InterPro" id="IPR050168">
    <property type="entry name" value="AAA_ATPase_domain"/>
</dbReference>
<dbReference type="InterPro" id="IPR041569">
    <property type="entry name" value="AAA_lid_3"/>
</dbReference>
<dbReference type="FunFam" id="1.10.8.60:FF:000038">
    <property type="entry name" value="spermatogenesis-associated protein 5-like protein 1"/>
    <property type="match status" value="1"/>
</dbReference>
<dbReference type="GO" id="GO:0016887">
    <property type="term" value="F:ATP hydrolysis activity"/>
    <property type="evidence" value="ECO:0007669"/>
    <property type="project" value="InterPro"/>
</dbReference>
<dbReference type="PANTHER" id="PTHR23077:SF117">
    <property type="entry name" value="AAA+ ATPASE DOMAIN-CONTAINING PROTEIN"/>
    <property type="match status" value="1"/>
</dbReference>
<feature type="domain" description="AAA+ ATPase" evidence="5">
    <location>
        <begin position="443"/>
        <end position="614"/>
    </location>
</feature>
<dbReference type="SUPFAM" id="SSF52540">
    <property type="entry name" value="P-loop containing nucleoside triphosphate hydrolases"/>
    <property type="match status" value="2"/>
</dbReference>